<gene>
    <name evidence="2" type="ORF">PHYPSEUDO_000088</name>
</gene>
<keyword evidence="3" id="KW-1185">Reference proteome</keyword>
<organism evidence="2 3">
    <name type="scientific">Phytophthora pseudosyringae</name>
    <dbReference type="NCBI Taxonomy" id="221518"/>
    <lineage>
        <taxon>Eukaryota</taxon>
        <taxon>Sar</taxon>
        <taxon>Stramenopiles</taxon>
        <taxon>Oomycota</taxon>
        <taxon>Peronosporomycetes</taxon>
        <taxon>Peronosporales</taxon>
        <taxon>Peronosporaceae</taxon>
        <taxon>Phytophthora</taxon>
    </lineage>
</organism>
<evidence type="ECO:0000256" key="1">
    <source>
        <dbReference type="SAM" id="MobiDB-lite"/>
    </source>
</evidence>
<reference evidence="2" key="1">
    <citation type="submission" date="2021-02" db="EMBL/GenBank/DDBJ databases">
        <authorList>
            <person name="Palmer J.M."/>
        </authorList>
    </citation>
    <scope>NUCLEOTIDE SEQUENCE</scope>
    <source>
        <strain evidence="2">SCRP734</strain>
    </source>
</reference>
<comment type="caution">
    <text evidence="2">The sequence shown here is derived from an EMBL/GenBank/DDBJ whole genome shotgun (WGS) entry which is preliminary data.</text>
</comment>
<name>A0A8T1WL49_9STRA</name>
<proteinExistence type="predicted"/>
<feature type="compositionally biased region" description="Low complexity" evidence="1">
    <location>
        <begin position="72"/>
        <end position="85"/>
    </location>
</feature>
<evidence type="ECO:0000313" key="3">
    <source>
        <dbReference type="Proteomes" id="UP000694044"/>
    </source>
</evidence>
<dbReference type="EMBL" id="JAGDFM010000001">
    <property type="protein sequence ID" value="KAG7393911.1"/>
    <property type="molecule type" value="Genomic_DNA"/>
</dbReference>
<accession>A0A8T1WL49</accession>
<evidence type="ECO:0000313" key="2">
    <source>
        <dbReference type="EMBL" id="KAG7393911.1"/>
    </source>
</evidence>
<dbReference type="AlphaFoldDB" id="A0A8T1WL49"/>
<protein>
    <submittedName>
        <fullName evidence="2">Uncharacterized protein</fullName>
    </submittedName>
</protein>
<sequence length="823" mass="90710">MGTGSYDSCWETKARDIPSFRELEQLRVLTMYEFEPPLSSQECVGALRACNNHTEDAYQYLKARRRHQRSIAIPASAPAATANTNMTTPERECEKRRLSASPVDDSGTPSKRRKGLNFALMDTVEKTEEEEEEEEETHDKDTTPDTQQNLDMMPSAADCTGARQLVLQTVEDRVAARQPLRNPDWENQVWASLQVPAVLELAMHLNLTVDALATWVKDLETQEAQEIQTRGAALIAEVAASLPPHTANARDSVAYSPTDEVLSMKDEEVAAIAQVETQSAEMSAYTRANAAKGAIECLASACKAYMDRLAWVAQSDDVNGKEKANVEEALESLSQKLTRLVDTCTDDVKEAGRAMAGAKQRKETRTLQIIEFVDKRHKELVDAGETEASASLMSAVEVSRKDDIEVRALWSSRSDSEKQVEESVRALKVADHALTFHKNLSILFRKVRERREEALRSFSNGRDEARAASEARATAALQSFIPMLTCALCRYYDFHSIQQTKAKEELQEQEKALAAHNEYFGDSAPIKKGDIEQRIREFIGVTQSSMQVIMEIADGQQQLWEDKQAVLPQSVRLVLIREFKALWLQLSGPMQDVMKKFVTTIEEAAGGVVAIQPEQAHQPQPEPAVSMFVPTNASDELVIPAFTVPTFTNSYVEAVTPYRTAISAVVAPNEVMGGASTPRADKKGASVPATESEKLPGPNGWTNATPTGTNETRVASSLPQAPGTHKSQHEFAVGSILYSKVTVGENCTQFVRGVVRKQLDNDMYLVQYDNGDKFSVGSSFLFTKELMEQSLKAGGVSAPDQDTEMEDAERAEHKSSGGGCAIM</sequence>
<dbReference type="OrthoDB" id="122811at2759"/>
<feature type="compositionally biased region" description="Acidic residues" evidence="1">
    <location>
        <begin position="127"/>
        <end position="136"/>
    </location>
</feature>
<dbReference type="Proteomes" id="UP000694044">
    <property type="component" value="Unassembled WGS sequence"/>
</dbReference>
<feature type="region of interest" description="Disordered" evidence="1">
    <location>
        <begin position="674"/>
        <end position="704"/>
    </location>
</feature>
<feature type="region of interest" description="Disordered" evidence="1">
    <location>
        <begin position="72"/>
        <end position="148"/>
    </location>
</feature>
<feature type="region of interest" description="Disordered" evidence="1">
    <location>
        <begin position="794"/>
        <end position="823"/>
    </location>
</feature>